<dbReference type="AlphaFoldDB" id="A0A6M0RLE0"/>
<dbReference type="EMBL" id="QXHD01000004">
    <property type="protein sequence ID" value="NEZ57035.1"/>
    <property type="molecule type" value="Genomic_DNA"/>
</dbReference>
<dbReference type="RefSeq" id="WP_163660373.1">
    <property type="nucleotide sequence ID" value="NZ_QXHD01000004.1"/>
</dbReference>
<organism evidence="1 2">
    <name type="scientific">Adonisia turfae CCMR0081</name>
    <dbReference type="NCBI Taxonomy" id="2292702"/>
    <lineage>
        <taxon>Bacteria</taxon>
        <taxon>Bacillati</taxon>
        <taxon>Cyanobacteriota</taxon>
        <taxon>Adonisia</taxon>
        <taxon>Adonisia turfae</taxon>
    </lineage>
</organism>
<dbReference type="Proteomes" id="UP000481033">
    <property type="component" value="Unassembled WGS sequence"/>
</dbReference>
<comment type="caution">
    <text evidence="1">The sequence shown here is derived from an EMBL/GenBank/DDBJ whole genome shotgun (WGS) entry which is preliminary data.</text>
</comment>
<gene>
    <name evidence="1" type="ORF">DXZ20_15385</name>
</gene>
<evidence type="ECO:0000313" key="2">
    <source>
        <dbReference type="Proteomes" id="UP000481033"/>
    </source>
</evidence>
<keyword evidence="2" id="KW-1185">Reference proteome</keyword>
<sequence>MTASSSETNQQRLKRFRNNLLKLHKLLLESERVRYEQVNGPIKNKGEFFQLVISDDAFSWLRPISQFIVQIDEFTSAKEPPENPEETAAIFLEKGRLMLKPNENSSTPLAAKYFEAIQSDPQIALMNAEITKVFRAERPGL</sequence>
<accession>A0A6M0RLE0</accession>
<evidence type="ECO:0000313" key="1">
    <source>
        <dbReference type="EMBL" id="NEZ57035.1"/>
    </source>
</evidence>
<name>A0A6M0RLE0_9CYAN</name>
<protein>
    <submittedName>
        <fullName evidence="1">Uncharacterized protein</fullName>
    </submittedName>
</protein>
<reference evidence="1 2" key="1">
    <citation type="journal article" date="2020" name="Microb. Ecol.">
        <title>Ecogenomics of the Marine Benthic Filamentous Cyanobacterium Adonisia.</title>
        <authorList>
            <person name="Walter J.M."/>
            <person name="Coutinho F.H."/>
            <person name="Leomil L."/>
            <person name="Hargreaves P.I."/>
            <person name="Campeao M.E."/>
            <person name="Vieira V.V."/>
            <person name="Silva B.S."/>
            <person name="Fistarol G.O."/>
            <person name="Salomon P.S."/>
            <person name="Sawabe T."/>
            <person name="Mino S."/>
            <person name="Hosokawa M."/>
            <person name="Miyashita H."/>
            <person name="Maruyama F."/>
            <person name="van Verk M.C."/>
            <person name="Dutilh B.E."/>
            <person name="Thompson C.C."/>
            <person name="Thompson F.L."/>
        </authorList>
    </citation>
    <scope>NUCLEOTIDE SEQUENCE [LARGE SCALE GENOMIC DNA]</scope>
    <source>
        <strain evidence="1 2">CCMR0081</strain>
    </source>
</reference>
<proteinExistence type="predicted"/>